<reference evidence="1 2" key="1">
    <citation type="submission" date="2024-11" db="EMBL/GenBank/DDBJ databases">
        <authorList>
            <person name="Heng Y.C."/>
            <person name="Lim A.C.H."/>
            <person name="Lee J.K.Y."/>
            <person name="Kittelmann S."/>
        </authorList>
    </citation>
    <scope>NUCLEOTIDE SEQUENCE [LARGE SCALE GENOMIC DNA]</scope>
    <source>
        <strain evidence="1 2">WILCCON 0185</strain>
    </source>
</reference>
<accession>A0ABW8T305</accession>
<dbReference type="NCBIfam" id="TIGR02874">
    <property type="entry name" value="spore_ytfJ"/>
    <property type="match status" value="1"/>
</dbReference>
<sequence length="143" mass="15699">MDNHPIDNLMKTTMEHIKEMVDVNTIIGDAIEAKDGSIIIPISRVCFGFAAGGSEFNSKEEKKEMSNFPFGGGTGAGVTVKPVAFLVIHNESVRILPVEYDNPYEKFLDSIPQFIDMIKGLTCKNKGDSKAKEATVDTNETKE</sequence>
<dbReference type="PANTHER" id="PTHR39162:SF1">
    <property type="entry name" value="SPORULATION PROTEIN YTFJ"/>
    <property type="match status" value="1"/>
</dbReference>
<dbReference type="Proteomes" id="UP001623591">
    <property type="component" value="Unassembled WGS sequence"/>
</dbReference>
<comment type="caution">
    <text evidence="1">The sequence shown here is derived from an EMBL/GenBank/DDBJ whole genome shotgun (WGS) entry which is preliminary data.</text>
</comment>
<keyword evidence="2" id="KW-1185">Reference proteome</keyword>
<gene>
    <name evidence="1" type="primary">ytfJ</name>
    <name evidence="1" type="ORF">ACJDUG_06815</name>
</gene>
<dbReference type="InterPro" id="IPR014229">
    <property type="entry name" value="Spore_YtfJ"/>
</dbReference>
<dbReference type="EMBL" id="JBJHZZ010000003">
    <property type="protein sequence ID" value="MFL0246676.1"/>
    <property type="molecule type" value="Genomic_DNA"/>
</dbReference>
<dbReference type="Pfam" id="PF09579">
    <property type="entry name" value="Spore_YtfJ"/>
    <property type="match status" value="1"/>
</dbReference>
<evidence type="ECO:0000313" key="1">
    <source>
        <dbReference type="EMBL" id="MFL0246676.1"/>
    </source>
</evidence>
<dbReference type="RefSeq" id="WP_406769151.1">
    <property type="nucleotide sequence ID" value="NZ_JBJHZZ010000003.1"/>
</dbReference>
<proteinExistence type="predicted"/>
<dbReference type="PANTHER" id="PTHR39162">
    <property type="entry name" value="GLL3345 PROTEIN"/>
    <property type="match status" value="1"/>
</dbReference>
<name>A0ABW8T305_9CLOT</name>
<protein>
    <submittedName>
        <fullName evidence="1">GerW family sporulation protein</fullName>
    </submittedName>
</protein>
<organism evidence="1 2">
    <name type="scientific">Candidatus Clostridium stratigraminis</name>
    <dbReference type="NCBI Taxonomy" id="3381661"/>
    <lineage>
        <taxon>Bacteria</taxon>
        <taxon>Bacillati</taxon>
        <taxon>Bacillota</taxon>
        <taxon>Clostridia</taxon>
        <taxon>Eubacteriales</taxon>
        <taxon>Clostridiaceae</taxon>
        <taxon>Clostridium</taxon>
    </lineage>
</organism>
<dbReference type="PIRSF" id="PIRSF021377">
    <property type="entry name" value="YtfJ"/>
    <property type="match status" value="1"/>
</dbReference>
<evidence type="ECO:0000313" key="2">
    <source>
        <dbReference type="Proteomes" id="UP001623591"/>
    </source>
</evidence>